<evidence type="ECO:0000259" key="5">
    <source>
        <dbReference type="Pfam" id="PF01625"/>
    </source>
</evidence>
<dbReference type="EC" id="1.8.4.11" evidence="4"/>
<evidence type="ECO:0000256" key="3">
    <source>
        <dbReference type="ARBA" id="ARBA00048782"/>
    </source>
</evidence>
<evidence type="ECO:0000313" key="7">
    <source>
        <dbReference type="Proteomes" id="UP000177652"/>
    </source>
</evidence>
<reference evidence="6 7" key="1">
    <citation type="journal article" date="2016" name="Nat. Commun.">
        <title>Thousands of microbial genomes shed light on interconnected biogeochemical processes in an aquifer system.</title>
        <authorList>
            <person name="Anantharaman K."/>
            <person name="Brown C.T."/>
            <person name="Hug L.A."/>
            <person name="Sharon I."/>
            <person name="Castelle C.J."/>
            <person name="Probst A.J."/>
            <person name="Thomas B.C."/>
            <person name="Singh A."/>
            <person name="Wilkins M.J."/>
            <person name="Karaoz U."/>
            <person name="Brodie E.L."/>
            <person name="Williams K.H."/>
            <person name="Hubbard S.S."/>
            <person name="Banfield J.F."/>
        </authorList>
    </citation>
    <scope>NUCLEOTIDE SEQUENCE [LARGE SCALE GENOMIC DNA]</scope>
</reference>
<comment type="catalytic activity">
    <reaction evidence="3 4">
        <text>[thioredoxin]-disulfide + L-methionine + H2O = L-methionine (S)-S-oxide + [thioredoxin]-dithiol</text>
        <dbReference type="Rhea" id="RHEA:19993"/>
        <dbReference type="Rhea" id="RHEA-COMP:10698"/>
        <dbReference type="Rhea" id="RHEA-COMP:10700"/>
        <dbReference type="ChEBI" id="CHEBI:15377"/>
        <dbReference type="ChEBI" id="CHEBI:29950"/>
        <dbReference type="ChEBI" id="CHEBI:50058"/>
        <dbReference type="ChEBI" id="CHEBI:57844"/>
        <dbReference type="ChEBI" id="CHEBI:58772"/>
        <dbReference type="EC" id="1.8.4.11"/>
    </reaction>
</comment>
<sequence>MKTVYGEQSRTAVFGGGCFWCTEAIFQMLKGVEKVEPGYAGGSTGSPQAAPTYEQVSSGTTGHAEVIRVTYDPAIISYEDLLTVFFGSHDPTTPNRQGADVGKQYRSVIFVADENEEQEARAKIQEIQESLKDGTRVVTQVIPLATFYVAEEYHRNYFKENTSAPYCQLIIEPKIEKVRKRFAELVKE</sequence>
<evidence type="ECO:0000256" key="1">
    <source>
        <dbReference type="ARBA" id="ARBA00023002"/>
    </source>
</evidence>
<dbReference type="GO" id="GO:0008113">
    <property type="term" value="F:peptide-methionine (S)-S-oxide reductase activity"/>
    <property type="evidence" value="ECO:0007669"/>
    <property type="project" value="UniProtKB-UniRule"/>
</dbReference>
<gene>
    <name evidence="4" type="primary">msrA</name>
    <name evidence="6" type="ORF">A3D71_02445</name>
</gene>
<evidence type="ECO:0000256" key="4">
    <source>
        <dbReference type="HAMAP-Rule" id="MF_01401"/>
    </source>
</evidence>
<dbReference type="SUPFAM" id="SSF55068">
    <property type="entry name" value="Peptide methionine sulfoxide reductase"/>
    <property type="match status" value="1"/>
</dbReference>
<comment type="caution">
    <text evidence="6">The sequence shown here is derived from an EMBL/GenBank/DDBJ whole genome shotgun (WGS) entry which is preliminary data.</text>
</comment>
<dbReference type="Proteomes" id="UP000177652">
    <property type="component" value="Unassembled WGS sequence"/>
</dbReference>
<comment type="similarity">
    <text evidence="4">Belongs to the MsrA Met sulfoxide reductase family.</text>
</comment>
<dbReference type="InterPro" id="IPR002569">
    <property type="entry name" value="Met_Sox_Rdtase_MsrA_dom"/>
</dbReference>
<dbReference type="NCBIfam" id="TIGR00401">
    <property type="entry name" value="msrA"/>
    <property type="match status" value="1"/>
</dbReference>
<accession>A0A1F6DYB1</accession>
<dbReference type="InterPro" id="IPR036509">
    <property type="entry name" value="Met_Sox_Rdtase_MsrA_sf"/>
</dbReference>
<comment type="function">
    <text evidence="4">Has an important function as a repair enzyme for proteins that have been inactivated by oxidation. Catalyzes the reversible oxidation-reduction of methionine sulfoxide in proteins to methionine.</text>
</comment>
<evidence type="ECO:0000313" key="6">
    <source>
        <dbReference type="EMBL" id="OGG66388.1"/>
    </source>
</evidence>
<proteinExistence type="inferred from homology"/>
<evidence type="ECO:0000256" key="2">
    <source>
        <dbReference type="ARBA" id="ARBA00047806"/>
    </source>
</evidence>
<dbReference type="PANTHER" id="PTHR43774">
    <property type="entry name" value="PEPTIDE METHIONINE SULFOXIDE REDUCTASE"/>
    <property type="match status" value="1"/>
</dbReference>
<comment type="catalytic activity">
    <reaction evidence="2 4">
        <text>L-methionyl-[protein] + [thioredoxin]-disulfide + H2O = L-methionyl-(S)-S-oxide-[protein] + [thioredoxin]-dithiol</text>
        <dbReference type="Rhea" id="RHEA:14217"/>
        <dbReference type="Rhea" id="RHEA-COMP:10698"/>
        <dbReference type="Rhea" id="RHEA-COMP:10700"/>
        <dbReference type="Rhea" id="RHEA-COMP:12313"/>
        <dbReference type="Rhea" id="RHEA-COMP:12315"/>
        <dbReference type="ChEBI" id="CHEBI:15377"/>
        <dbReference type="ChEBI" id="CHEBI:16044"/>
        <dbReference type="ChEBI" id="CHEBI:29950"/>
        <dbReference type="ChEBI" id="CHEBI:44120"/>
        <dbReference type="ChEBI" id="CHEBI:50058"/>
        <dbReference type="EC" id="1.8.4.11"/>
    </reaction>
</comment>
<dbReference type="Gene3D" id="3.30.1060.10">
    <property type="entry name" value="Peptide methionine sulphoxide reductase MsrA"/>
    <property type="match status" value="1"/>
</dbReference>
<dbReference type="Pfam" id="PF01625">
    <property type="entry name" value="PMSR"/>
    <property type="match status" value="1"/>
</dbReference>
<dbReference type="STRING" id="1798497.A3D71_02445"/>
<dbReference type="GO" id="GO:0033744">
    <property type="term" value="F:L-methionine:thioredoxin-disulfide S-oxidoreductase activity"/>
    <property type="evidence" value="ECO:0007669"/>
    <property type="project" value="RHEA"/>
</dbReference>
<dbReference type="HAMAP" id="MF_01401">
    <property type="entry name" value="MsrA"/>
    <property type="match status" value="1"/>
</dbReference>
<keyword evidence="1 4" id="KW-0560">Oxidoreductase</keyword>
<organism evidence="6 7">
    <name type="scientific">Candidatus Kaiserbacteria bacterium RIFCSPHIGHO2_02_FULL_55_20</name>
    <dbReference type="NCBI Taxonomy" id="1798497"/>
    <lineage>
        <taxon>Bacteria</taxon>
        <taxon>Candidatus Kaiseribacteriota</taxon>
    </lineage>
</organism>
<dbReference type="PANTHER" id="PTHR43774:SF1">
    <property type="entry name" value="PEPTIDE METHIONINE SULFOXIDE REDUCTASE MSRA 2"/>
    <property type="match status" value="1"/>
</dbReference>
<dbReference type="EMBL" id="MFLK01000009">
    <property type="protein sequence ID" value="OGG66388.1"/>
    <property type="molecule type" value="Genomic_DNA"/>
</dbReference>
<feature type="active site" evidence="4">
    <location>
        <position position="18"/>
    </location>
</feature>
<feature type="domain" description="Peptide methionine sulphoxide reductase MsrA" evidence="5">
    <location>
        <begin position="11"/>
        <end position="168"/>
    </location>
</feature>
<dbReference type="AlphaFoldDB" id="A0A1F6DYB1"/>
<protein>
    <recommendedName>
        <fullName evidence="4">Peptide methionine sulfoxide reductase MsrA</fullName>
        <shortName evidence="4">Protein-methionine-S-oxide reductase</shortName>
        <ecNumber evidence="4">1.8.4.11</ecNumber>
    </recommendedName>
    <alternativeName>
        <fullName evidence="4">Peptide-methionine (S)-S-oxide reductase</fullName>
        <shortName evidence="4">Peptide Met(O) reductase</shortName>
    </alternativeName>
</protein>
<name>A0A1F6DYB1_9BACT</name>